<reference evidence="2" key="1">
    <citation type="journal article" date="2022" name="ISME J.">
        <title>A general approach to explore prokaryotic protein glycosylation reveals the unique surface layer modulation of an anammox bacterium.</title>
        <authorList>
            <person name="Pabst M."/>
            <person name="Grouzdev D.S."/>
            <person name="Lawson C.E."/>
            <person name="Kleikamp H.B.C."/>
            <person name="de Ram C."/>
            <person name="Louwen R."/>
            <person name="Lin Y.M."/>
            <person name="Lucker S."/>
            <person name="van Loosdrecht M.C.M."/>
            <person name="Laureni M."/>
        </authorList>
    </citation>
    <scope>NUCLEOTIDE SEQUENCE</scope>
    <source>
        <strain evidence="2">BROCD043</strain>
    </source>
</reference>
<comment type="caution">
    <text evidence="2">The sequence shown here is derived from an EMBL/GenBank/DDBJ whole genome shotgun (WGS) entry which is preliminary data.</text>
</comment>
<dbReference type="Proteomes" id="UP000781173">
    <property type="component" value="Unassembled WGS sequence"/>
</dbReference>
<evidence type="ECO:0000256" key="1">
    <source>
        <dbReference type="SAM" id="MobiDB-lite"/>
    </source>
</evidence>
<dbReference type="AlphaFoldDB" id="A0A952AL99"/>
<organism evidence="2 3">
    <name type="scientific">Candidatus Dojkabacteria bacterium</name>
    <dbReference type="NCBI Taxonomy" id="2099670"/>
    <lineage>
        <taxon>Bacteria</taxon>
        <taxon>Candidatus Dojkabacteria</taxon>
    </lineage>
</organism>
<name>A0A952AL99_9BACT</name>
<evidence type="ECO:0000313" key="2">
    <source>
        <dbReference type="EMBL" id="MBW7953426.1"/>
    </source>
</evidence>
<accession>A0A952AL99</accession>
<feature type="region of interest" description="Disordered" evidence="1">
    <location>
        <begin position="1"/>
        <end position="35"/>
    </location>
</feature>
<evidence type="ECO:0000313" key="3">
    <source>
        <dbReference type="Proteomes" id="UP000781173"/>
    </source>
</evidence>
<dbReference type="EMBL" id="JACFOF010000003">
    <property type="protein sequence ID" value="MBW7953426.1"/>
    <property type="molecule type" value="Genomic_DNA"/>
</dbReference>
<protein>
    <submittedName>
        <fullName evidence="2">Uncharacterized protein</fullName>
    </submittedName>
</protein>
<sequence>MANMADQPEVQDDDKSKVVEGQESANSYEEYTQKKPMSAYKNIENVTKDNIGSGMVVGI</sequence>
<gene>
    <name evidence="2" type="ORF">H3C67_01435</name>
</gene>
<proteinExistence type="predicted"/>